<dbReference type="SUPFAM" id="SSF52833">
    <property type="entry name" value="Thioredoxin-like"/>
    <property type="match status" value="1"/>
</dbReference>
<gene>
    <name evidence="12" type="ORF">FAD_1856</name>
</gene>
<keyword evidence="5 9" id="KW-0560">Oxidoreductase</keyword>
<dbReference type="InterPro" id="IPR000866">
    <property type="entry name" value="AhpC/TSA"/>
</dbReference>
<feature type="domain" description="Thioredoxin" evidence="11">
    <location>
        <begin position="3"/>
        <end position="156"/>
    </location>
</feature>
<dbReference type="PIRSF" id="PIRSF000239">
    <property type="entry name" value="AHPC"/>
    <property type="match status" value="1"/>
</dbReference>
<dbReference type="KEGG" id="fai:FAD_1856"/>
<evidence type="ECO:0000256" key="7">
    <source>
        <dbReference type="ARBA" id="ARBA00025719"/>
    </source>
</evidence>
<dbReference type="PANTHER" id="PTHR10681:SF128">
    <property type="entry name" value="THIOREDOXIN-DEPENDENT PEROXIDE REDUCTASE, MITOCHONDRIAL"/>
    <property type="match status" value="1"/>
</dbReference>
<dbReference type="InterPro" id="IPR024706">
    <property type="entry name" value="Peroxiredoxin_AhpC-typ"/>
</dbReference>
<feature type="active site" description="Cysteine sulfenic acid (-SOH) intermediate" evidence="9">
    <location>
        <position position="44"/>
    </location>
</feature>
<dbReference type="EC" id="1.11.1.24" evidence="9"/>
<dbReference type="GO" id="GO:0005829">
    <property type="term" value="C:cytosol"/>
    <property type="evidence" value="ECO:0007669"/>
    <property type="project" value="TreeGrafter"/>
</dbReference>
<dbReference type="STRING" id="74969.FAD_1856"/>
<sequence>MAVYLGQKAPGFLVNTTKGPLSLEDYKGNWVILFSHPADFTPVCTTEFMAFARRYDEFKKINTELIGLSVDSIYSHIEWMKNIKEKFGIEIPFPVIADINKDVAREYNMMDEKTGSTVRGVFIIDPNMIVRLMIYYPAETGRNIDEIMRTLKALQMNWDRKLAAPVNWQPGNDGIVSAPGTLDEAINREKNGSKTWYLTYEAVR</sequence>
<comment type="function">
    <text evidence="9">Thiol-specific peroxidase that catalyzes the reduction of hydrogen peroxide and organic hydroperoxides to water and alcohols, respectively. Plays a role in cell protection against oxidative stress by detoxifying peroxides.</text>
</comment>
<comment type="subunit">
    <text evidence="8 9">Homodecamer. Pentamer of dimers that assemble into a ring structure.</text>
</comment>
<dbReference type="GO" id="GO:0042744">
    <property type="term" value="P:hydrogen peroxide catabolic process"/>
    <property type="evidence" value="ECO:0007669"/>
    <property type="project" value="TreeGrafter"/>
</dbReference>
<dbReference type="EMBL" id="CP015363">
    <property type="protein sequence ID" value="ARD85692.1"/>
    <property type="molecule type" value="Genomic_DNA"/>
</dbReference>
<dbReference type="GO" id="GO:0008379">
    <property type="term" value="F:thioredoxin peroxidase activity"/>
    <property type="evidence" value="ECO:0007669"/>
    <property type="project" value="TreeGrafter"/>
</dbReference>
<comment type="subcellular location">
    <subcellularLocation>
        <location evidence="9">Cytoplasm</location>
    </subcellularLocation>
</comment>
<dbReference type="RefSeq" id="WP_009887005.1">
    <property type="nucleotide sequence ID" value="NZ_CP015363.1"/>
</dbReference>
<evidence type="ECO:0000259" key="11">
    <source>
        <dbReference type="PROSITE" id="PS51352"/>
    </source>
</evidence>
<keyword evidence="6 9" id="KW-0676">Redox-active center</keyword>
<dbReference type="Pfam" id="PF10417">
    <property type="entry name" value="1-cysPrx_C"/>
    <property type="match status" value="1"/>
</dbReference>
<accession>A0A1V0N6D5</accession>
<dbReference type="GeneID" id="16025139"/>
<keyword evidence="13" id="KW-1185">Reference proteome</keyword>
<evidence type="ECO:0000313" key="13">
    <source>
        <dbReference type="Proteomes" id="UP000192050"/>
    </source>
</evidence>
<evidence type="ECO:0000256" key="1">
    <source>
        <dbReference type="ARBA" id="ARBA00009796"/>
    </source>
</evidence>
<comment type="similarity">
    <text evidence="1">Belongs to the peroxiredoxin family. AhpC/Prx1 subfamily.</text>
</comment>
<dbReference type="InterPro" id="IPR050217">
    <property type="entry name" value="Peroxiredoxin"/>
</dbReference>
<proteinExistence type="inferred from homology"/>
<dbReference type="NCBIfam" id="NF009668">
    <property type="entry name" value="PRK13189.1"/>
    <property type="match status" value="1"/>
</dbReference>
<dbReference type="GO" id="GO:0006979">
    <property type="term" value="P:response to oxidative stress"/>
    <property type="evidence" value="ECO:0007669"/>
    <property type="project" value="TreeGrafter"/>
</dbReference>
<evidence type="ECO:0000256" key="10">
    <source>
        <dbReference type="PIRSR" id="PIRSR000239-1"/>
    </source>
</evidence>
<dbReference type="InterPro" id="IPR013766">
    <property type="entry name" value="Thioredoxin_domain"/>
</dbReference>
<dbReference type="InterPro" id="IPR019479">
    <property type="entry name" value="Peroxiredoxin_C"/>
</dbReference>
<dbReference type="PANTHER" id="PTHR10681">
    <property type="entry name" value="THIOREDOXIN PEROXIDASE"/>
    <property type="match status" value="1"/>
</dbReference>
<evidence type="ECO:0000256" key="3">
    <source>
        <dbReference type="ARBA" id="ARBA00022559"/>
    </source>
</evidence>
<dbReference type="NCBIfam" id="NF009669">
    <property type="entry name" value="PRK13190.1"/>
    <property type="match status" value="1"/>
</dbReference>
<dbReference type="GeneID" id="31677346"/>
<dbReference type="CDD" id="cd03016">
    <property type="entry name" value="PRX_1cys"/>
    <property type="match status" value="1"/>
</dbReference>
<evidence type="ECO:0000256" key="4">
    <source>
        <dbReference type="ARBA" id="ARBA00022862"/>
    </source>
</evidence>
<dbReference type="FunFam" id="3.40.30.10:FF:000011">
    <property type="entry name" value="Peroxiredoxin PRX1"/>
    <property type="match status" value="1"/>
</dbReference>
<evidence type="ECO:0000256" key="6">
    <source>
        <dbReference type="ARBA" id="ARBA00023284"/>
    </source>
</evidence>
<evidence type="ECO:0000256" key="8">
    <source>
        <dbReference type="ARBA" id="ARBA00064044"/>
    </source>
</evidence>
<evidence type="ECO:0000313" key="12">
    <source>
        <dbReference type="EMBL" id="ARD85692.1"/>
    </source>
</evidence>
<keyword evidence="4 9" id="KW-0049">Antioxidant</keyword>
<dbReference type="PROSITE" id="PS51352">
    <property type="entry name" value="THIOREDOXIN_2"/>
    <property type="match status" value="1"/>
</dbReference>
<organism evidence="12 13">
    <name type="scientific">Ferroplasma acidiphilum</name>
    <dbReference type="NCBI Taxonomy" id="74969"/>
    <lineage>
        <taxon>Archaea</taxon>
        <taxon>Methanobacteriati</taxon>
        <taxon>Thermoplasmatota</taxon>
        <taxon>Thermoplasmata</taxon>
        <taxon>Thermoplasmatales</taxon>
        <taxon>Ferroplasmaceae</taxon>
        <taxon>Ferroplasma</taxon>
    </lineage>
</organism>
<reference evidence="12 13" key="1">
    <citation type="submission" date="2011-10" db="EMBL/GenBank/DDBJ databases">
        <title>Metabolic and evolutionary patterns in the extreme acidophile Ferroplasma acidiphilum.</title>
        <authorList>
            <person name="Golyshina O.V."/>
            <person name="Kozyavkin S.A."/>
            <person name="Tatusov R.L."/>
            <person name="Slesarev A.I."/>
            <person name="Golyshin P.N."/>
        </authorList>
    </citation>
    <scope>NUCLEOTIDE SEQUENCE [LARGE SCALE GENOMIC DNA]</scope>
    <source>
        <strain evidence="13">Y</strain>
    </source>
</reference>
<comment type="caution">
    <text evidence="9">Lacks conserved residue(s) required for the propagation of feature annotation.</text>
</comment>
<dbReference type="GO" id="GO:0033554">
    <property type="term" value="P:cellular response to stress"/>
    <property type="evidence" value="ECO:0007669"/>
    <property type="project" value="TreeGrafter"/>
</dbReference>
<feature type="active site" description="Cysteine sulfenic acid (-SOH) intermediate; for peroxidase activity" evidence="10">
    <location>
        <position position="44"/>
    </location>
</feature>
<evidence type="ECO:0000256" key="2">
    <source>
        <dbReference type="ARBA" id="ARBA00022490"/>
    </source>
</evidence>
<evidence type="ECO:0000256" key="5">
    <source>
        <dbReference type="ARBA" id="ARBA00023002"/>
    </source>
</evidence>
<dbReference type="AlphaFoldDB" id="A0A1V0N6D5"/>
<comment type="catalytic activity">
    <reaction evidence="9">
        <text>a hydroperoxide + [thioredoxin]-dithiol = an alcohol + [thioredoxin]-disulfide + H2O</text>
        <dbReference type="Rhea" id="RHEA:62620"/>
        <dbReference type="Rhea" id="RHEA-COMP:10698"/>
        <dbReference type="Rhea" id="RHEA-COMP:10700"/>
        <dbReference type="ChEBI" id="CHEBI:15377"/>
        <dbReference type="ChEBI" id="CHEBI:29950"/>
        <dbReference type="ChEBI" id="CHEBI:30879"/>
        <dbReference type="ChEBI" id="CHEBI:35924"/>
        <dbReference type="ChEBI" id="CHEBI:50058"/>
        <dbReference type="EC" id="1.11.1.24"/>
    </reaction>
</comment>
<dbReference type="GO" id="GO:0045454">
    <property type="term" value="P:cell redox homeostasis"/>
    <property type="evidence" value="ECO:0007669"/>
    <property type="project" value="TreeGrafter"/>
</dbReference>
<comment type="similarity">
    <text evidence="7 9">Belongs to the peroxiredoxin family. Prx6 subfamily.</text>
</comment>
<dbReference type="Pfam" id="PF00578">
    <property type="entry name" value="AhpC-TSA"/>
    <property type="match status" value="1"/>
</dbReference>
<dbReference type="Gene3D" id="3.40.30.10">
    <property type="entry name" value="Glutaredoxin"/>
    <property type="match status" value="1"/>
</dbReference>
<dbReference type="HAMAP" id="MF_00401">
    <property type="entry name" value="Peroxiredoxin"/>
    <property type="match status" value="1"/>
</dbReference>
<keyword evidence="2 9" id="KW-0963">Cytoplasm</keyword>
<dbReference type="InterPro" id="IPR045020">
    <property type="entry name" value="PRX_1cys"/>
</dbReference>
<dbReference type="InterPro" id="IPR022915">
    <property type="entry name" value="Peroxiredoxin_TDXH"/>
</dbReference>
<keyword evidence="3 9" id="KW-0575">Peroxidase</keyword>
<evidence type="ECO:0000256" key="9">
    <source>
        <dbReference type="HAMAP-Rule" id="MF_00401"/>
    </source>
</evidence>
<dbReference type="OrthoDB" id="6924at2157"/>
<dbReference type="InterPro" id="IPR036249">
    <property type="entry name" value="Thioredoxin-like_sf"/>
</dbReference>
<name>A0A1V0N6D5_9ARCH</name>
<protein>
    <recommendedName>
        <fullName evidence="9">Peroxiredoxin</fullName>
        <ecNumber evidence="9">1.11.1.24</ecNumber>
    </recommendedName>
    <alternativeName>
        <fullName evidence="9">Thioredoxin-dependent peroxiredoxin</fullName>
    </alternativeName>
</protein>
<dbReference type="Proteomes" id="UP000192050">
    <property type="component" value="Chromosome"/>
</dbReference>
<feature type="binding site" evidence="9">
    <location>
        <position position="119"/>
    </location>
    <ligand>
        <name>substrate</name>
    </ligand>
</feature>
<comment type="miscellaneous">
    <text evidence="9">The active site is a conserved redox-active cysteine residue, the peroxidatic cysteine (C(P)), which makes the nucleophilic attack on the peroxide substrate. The peroxide oxidizes the C(P)-SH to cysteine sulfenic acid (C(P)-SOH), which then reacts with another cysteine residue, the resolving cysteine (C(R)), to form a disulfide bridge. The disulfide is subsequently reduced by an appropriate electron donor to complete the catalytic cycle. In this 1-Cys peroxiredoxin, no C(R) is present and C(P) instead forms a disulfide with a cysteine from another protein or with a small thiol molecule.</text>
</comment>